<evidence type="ECO:0000256" key="2">
    <source>
        <dbReference type="SAM" id="Phobius"/>
    </source>
</evidence>
<reference evidence="4" key="1">
    <citation type="submission" date="2021-01" db="EMBL/GenBank/DDBJ databases">
        <title>Whole genome shotgun sequence of Planotetraspora thailandica NBRC 104271.</title>
        <authorList>
            <person name="Komaki H."/>
            <person name="Tamura T."/>
        </authorList>
    </citation>
    <scope>NUCLEOTIDE SEQUENCE</scope>
    <source>
        <strain evidence="4">NBRC 104271</strain>
    </source>
</reference>
<comment type="caution">
    <text evidence="4">The sequence shown here is derived from an EMBL/GenBank/DDBJ whole genome shotgun (WGS) entry which is preliminary data.</text>
</comment>
<accession>A0A8J3V9S0</accession>
<evidence type="ECO:0000256" key="1">
    <source>
        <dbReference type="SAM" id="MobiDB-lite"/>
    </source>
</evidence>
<protein>
    <recommendedName>
        <fullName evidence="3">DUF2510 domain-containing protein</fullName>
    </recommendedName>
</protein>
<evidence type="ECO:0000313" key="5">
    <source>
        <dbReference type="Proteomes" id="UP000605992"/>
    </source>
</evidence>
<evidence type="ECO:0000313" key="4">
    <source>
        <dbReference type="EMBL" id="GII56729.1"/>
    </source>
</evidence>
<dbReference type="RefSeq" id="WP_203946867.1">
    <property type="nucleotide sequence ID" value="NZ_BOOR01000038.1"/>
</dbReference>
<feature type="region of interest" description="Disordered" evidence="1">
    <location>
        <begin position="137"/>
        <end position="171"/>
    </location>
</feature>
<keyword evidence="2" id="KW-0472">Membrane</keyword>
<keyword evidence="2" id="KW-1133">Transmembrane helix</keyword>
<dbReference type="EMBL" id="BOOR01000038">
    <property type="protein sequence ID" value="GII56729.1"/>
    <property type="molecule type" value="Genomic_DNA"/>
</dbReference>
<proteinExistence type="predicted"/>
<organism evidence="4 5">
    <name type="scientific">Planotetraspora thailandica</name>
    <dbReference type="NCBI Taxonomy" id="487172"/>
    <lineage>
        <taxon>Bacteria</taxon>
        <taxon>Bacillati</taxon>
        <taxon>Actinomycetota</taxon>
        <taxon>Actinomycetes</taxon>
        <taxon>Streptosporangiales</taxon>
        <taxon>Streptosporangiaceae</taxon>
        <taxon>Planotetraspora</taxon>
    </lineage>
</organism>
<name>A0A8J3V9S0_9ACTN</name>
<dbReference type="Proteomes" id="UP000605992">
    <property type="component" value="Unassembled WGS sequence"/>
</dbReference>
<dbReference type="Pfam" id="PF10708">
    <property type="entry name" value="DUF2510"/>
    <property type="match status" value="1"/>
</dbReference>
<feature type="compositionally biased region" description="Low complexity" evidence="1">
    <location>
        <begin position="55"/>
        <end position="72"/>
    </location>
</feature>
<keyword evidence="2" id="KW-0812">Transmembrane</keyword>
<dbReference type="InterPro" id="IPR018929">
    <property type="entry name" value="DUF2510"/>
</dbReference>
<keyword evidence="5" id="KW-1185">Reference proteome</keyword>
<feature type="region of interest" description="Disordered" evidence="1">
    <location>
        <begin position="28"/>
        <end position="87"/>
    </location>
</feature>
<dbReference type="AlphaFoldDB" id="A0A8J3V9S0"/>
<feature type="transmembrane region" description="Helical" evidence="2">
    <location>
        <begin position="107"/>
        <end position="131"/>
    </location>
</feature>
<gene>
    <name evidence="4" type="ORF">Pth03_51180</name>
</gene>
<sequence>MTTTPAGWYPDPYGSPLLRWWDGSQWTDATHAREATASPPEQPTAPLRSPLRSAQPGWGSPEQSGGPSQGFGTPPHGAGGHWPQGGYSPQGYGPYGFGGPSPKSPAIWPWITGSIAVVVALVVAITAVVFFTQDRTTTASQPVPAPLDSIVPPEQGPQDAPPGVRLPQPANGRISDTTSGLSYAFPGGDWSVPTTPQINDPTNPQLPVWTSACLTVAQENYDGQGDDWIASIYTGPLAPAVPYGGPRDLQSTTKSLLNAYEQLFYSPPHERKILSDKAMDVSGHKAWILEFDMDFSKTAQANGWKWQTEKGAFVLVDRGQGQRPSLLYVSVPDNLDQSVLDRVVHSLEAR</sequence>
<evidence type="ECO:0000259" key="3">
    <source>
        <dbReference type="Pfam" id="PF10708"/>
    </source>
</evidence>
<feature type="domain" description="DUF2510" evidence="3">
    <location>
        <begin position="6"/>
        <end position="37"/>
    </location>
</feature>